<evidence type="ECO:0000313" key="2">
    <source>
        <dbReference type="Proteomes" id="UP000294299"/>
    </source>
</evidence>
<dbReference type="Proteomes" id="UP000294299">
    <property type="component" value="Chromosome NFRAN"/>
</dbReference>
<gene>
    <name evidence="1" type="ORF">NFRAN_1398</name>
</gene>
<dbReference type="SUPFAM" id="SSF46785">
    <property type="entry name" value="Winged helix' DNA-binding domain"/>
    <property type="match status" value="1"/>
</dbReference>
<proteinExistence type="predicted"/>
<organism evidence="1 2">
    <name type="scientific">Candidatus Nitrosocosmicus franklandianus</name>
    <dbReference type="NCBI Taxonomy" id="1798806"/>
    <lineage>
        <taxon>Archaea</taxon>
        <taxon>Nitrososphaerota</taxon>
        <taxon>Nitrososphaeria</taxon>
        <taxon>Nitrososphaerales</taxon>
        <taxon>Nitrososphaeraceae</taxon>
        <taxon>Candidatus Nitrosocosmicus</taxon>
    </lineage>
</organism>
<dbReference type="InterPro" id="IPR036390">
    <property type="entry name" value="WH_DNA-bd_sf"/>
</dbReference>
<sequence length="121" mass="14206">MMFTDQMYFSTHENKNNASLLLKELFDGFSYKIVMSIIEDSKTVFEICRENDLPISSTYKKIRKLKDLGLLIIDRIVINEKGKKVVFYKSRIQSMELVLNKKQVVLNLKKNEKSLPHFIVT</sequence>
<evidence type="ECO:0000313" key="1">
    <source>
        <dbReference type="EMBL" id="VFJ13720.1"/>
    </source>
</evidence>
<dbReference type="InterPro" id="IPR036388">
    <property type="entry name" value="WH-like_DNA-bd_sf"/>
</dbReference>
<dbReference type="KEGG" id="nfn:NFRAN_1398"/>
<reference evidence="1 2" key="1">
    <citation type="submission" date="2019-02" db="EMBL/GenBank/DDBJ databases">
        <authorList>
            <person name="Lehtovirta-Morley E L."/>
        </authorList>
    </citation>
    <scope>NUCLEOTIDE SEQUENCE [LARGE SCALE GENOMIC DNA]</scope>
    <source>
        <strain evidence="1">NFRAN1</strain>
    </source>
</reference>
<name>A0A484IDH7_9ARCH</name>
<dbReference type="RefSeq" id="WP_134483710.1">
    <property type="nucleotide sequence ID" value="NZ_LR216287.1"/>
</dbReference>
<dbReference type="AlphaFoldDB" id="A0A484IDH7"/>
<dbReference type="Gene3D" id="1.10.10.10">
    <property type="entry name" value="Winged helix-like DNA-binding domain superfamily/Winged helix DNA-binding domain"/>
    <property type="match status" value="1"/>
</dbReference>
<accession>A0A484IDH7</accession>
<protein>
    <recommendedName>
        <fullName evidence="3">Helix-turn-helix domain protein</fullName>
    </recommendedName>
</protein>
<evidence type="ECO:0008006" key="3">
    <source>
        <dbReference type="Google" id="ProtNLM"/>
    </source>
</evidence>
<keyword evidence="2" id="KW-1185">Reference proteome</keyword>
<dbReference type="OrthoDB" id="10129at2157"/>
<dbReference type="EMBL" id="LR216287">
    <property type="protein sequence ID" value="VFJ13720.1"/>
    <property type="molecule type" value="Genomic_DNA"/>
</dbReference>
<dbReference type="GeneID" id="39420757"/>